<organism evidence="2 3">
    <name type="scientific">Carpinus fangiana</name>
    <dbReference type="NCBI Taxonomy" id="176857"/>
    <lineage>
        <taxon>Eukaryota</taxon>
        <taxon>Viridiplantae</taxon>
        <taxon>Streptophyta</taxon>
        <taxon>Embryophyta</taxon>
        <taxon>Tracheophyta</taxon>
        <taxon>Spermatophyta</taxon>
        <taxon>Magnoliopsida</taxon>
        <taxon>eudicotyledons</taxon>
        <taxon>Gunneridae</taxon>
        <taxon>Pentapetalae</taxon>
        <taxon>rosids</taxon>
        <taxon>fabids</taxon>
        <taxon>Fagales</taxon>
        <taxon>Betulaceae</taxon>
        <taxon>Carpinus</taxon>
    </lineage>
</organism>
<feature type="compositionally biased region" description="Gly residues" evidence="1">
    <location>
        <begin position="447"/>
        <end position="468"/>
    </location>
</feature>
<evidence type="ECO:0000256" key="1">
    <source>
        <dbReference type="SAM" id="MobiDB-lite"/>
    </source>
</evidence>
<dbReference type="Gene3D" id="1.20.1280.140">
    <property type="match status" value="1"/>
</dbReference>
<evidence type="ECO:0000313" key="2">
    <source>
        <dbReference type="EMBL" id="KAB8446187.1"/>
    </source>
</evidence>
<accession>A0A5N6L0K9</accession>
<keyword evidence="3" id="KW-1185">Reference proteome</keyword>
<dbReference type="Pfam" id="PF12296">
    <property type="entry name" value="HsbA"/>
    <property type="match status" value="1"/>
</dbReference>
<dbReference type="GO" id="GO:0005576">
    <property type="term" value="C:extracellular region"/>
    <property type="evidence" value="ECO:0007669"/>
    <property type="project" value="TreeGrafter"/>
</dbReference>
<dbReference type="InterPro" id="IPR021054">
    <property type="entry name" value="Cell_wall_mannoprotein_1"/>
</dbReference>
<dbReference type="Proteomes" id="UP000327013">
    <property type="component" value="Unassembled WGS sequence"/>
</dbReference>
<dbReference type="PANTHER" id="PTHR38123">
    <property type="entry name" value="CELL WALL SERINE-THREONINE-RICH GALACTOMANNOPROTEIN MP1 (AFU_ORTHOLOGUE AFUA_4G03240)"/>
    <property type="match status" value="1"/>
</dbReference>
<feature type="compositionally biased region" description="Acidic residues" evidence="1">
    <location>
        <begin position="431"/>
        <end position="445"/>
    </location>
</feature>
<sequence length="494" mass="52039">MPPTLLLDSLVLADDGCPIRGPDLCQKCTNITSHGTNGVLTLSQKLHEEQYTTPSPHFSSWAVNFYYAFVESTKRVTPTEFGDRSTGSQVLRIIRLLNRSGRHPFHQPPWPGWLEARCRNSHTSRVWDRILFNRAPRIPEVHTYGKRTIKSNPVQPSFAITIYHIQQTTMKLQLSTIALGALATASSILPHDAATITGDISKISTGIQDLNTAITTFDGSSLSAALAIQTKADALDKTIQTSASDAQASAALADTDSAKVYSAVAGLQQSIYDVLDNLVAKKAAFAKALPNNGAIALVKTDLNNLKRDTDYFGGNLTVKAQLLCNARTVAPVAAQPGPDIREQFVAGAGSAQAVARGDRTNSVEVVVKGSEQREERRSVCDERVDLGGERGGVGEVLGAQDGVAAGAGVDGERVEAGEEGERRRGVGGGEVVEDAEGPAVGEEDLVGGAGDAGVEGGEVGAGLAGGVDEGGELEGEELARGERRVLDDGAEVAH</sequence>
<protein>
    <submittedName>
        <fullName evidence="2">Uncharacterized protein</fullName>
    </submittedName>
</protein>
<feature type="compositionally biased region" description="Basic and acidic residues" evidence="1">
    <location>
        <begin position="410"/>
        <end position="424"/>
    </location>
</feature>
<gene>
    <name evidence="2" type="ORF">FH972_025169</name>
</gene>
<dbReference type="EMBL" id="VIBQ01000038">
    <property type="protein sequence ID" value="KAB8446187.1"/>
    <property type="molecule type" value="Genomic_DNA"/>
</dbReference>
<feature type="compositionally biased region" description="Basic and acidic residues" evidence="1">
    <location>
        <begin position="477"/>
        <end position="494"/>
    </location>
</feature>
<dbReference type="AlphaFoldDB" id="A0A5N6L0K9"/>
<comment type="caution">
    <text evidence="2">The sequence shown here is derived from an EMBL/GenBank/DDBJ whole genome shotgun (WGS) entry which is preliminary data.</text>
</comment>
<evidence type="ECO:0000313" key="3">
    <source>
        <dbReference type="Proteomes" id="UP000327013"/>
    </source>
</evidence>
<dbReference type="OrthoDB" id="3485059at2759"/>
<name>A0A5N6L0K9_9ROSI</name>
<reference evidence="2 3" key="1">
    <citation type="submission" date="2019-06" db="EMBL/GenBank/DDBJ databases">
        <title>A chromosomal-level reference genome of Carpinus fangiana (Coryloideae, Betulaceae).</title>
        <authorList>
            <person name="Yang X."/>
            <person name="Wang Z."/>
            <person name="Zhang L."/>
            <person name="Hao G."/>
            <person name="Liu J."/>
            <person name="Yang Y."/>
        </authorList>
    </citation>
    <scope>NUCLEOTIDE SEQUENCE [LARGE SCALE GENOMIC DNA]</scope>
    <source>
        <strain evidence="2">Cfa_2016G</strain>
        <tissue evidence="2">Leaf</tissue>
    </source>
</reference>
<dbReference type="PANTHER" id="PTHR38123:SF6">
    <property type="entry name" value="CELL WALL SERINE-THREONINE-RICH GALACTOMANNOPROTEIN MP1 (AFU_ORTHOLOGUE AFUA_4G03240)"/>
    <property type="match status" value="1"/>
</dbReference>
<proteinExistence type="predicted"/>
<feature type="region of interest" description="Disordered" evidence="1">
    <location>
        <begin position="408"/>
        <end position="494"/>
    </location>
</feature>